<proteinExistence type="predicted"/>
<sequence>MAKTCLLGTIENTKRLAKKITITFCRFFLMG</sequence>
<evidence type="ECO:0000313" key="1">
    <source>
        <dbReference type="EMBL" id="MBW80524.1"/>
    </source>
</evidence>
<dbReference type="AlphaFoldDB" id="A0A2P2IH26"/>
<dbReference type="EMBL" id="GGEC01000041">
    <property type="protein sequence ID" value="MBW80524.1"/>
    <property type="molecule type" value="Transcribed_RNA"/>
</dbReference>
<name>A0A2P2IH26_RHIMU</name>
<protein>
    <submittedName>
        <fullName evidence="1">Uncharacterized protein MANES_17G114900</fullName>
    </submittedName>
</protein>
<accession>A0A2P2IH26</accession>
<organism evidence="1">
    <name type="scientific">Rhizophora mucronata</name>
    <name type="common">Asiatic mangrove</name>
    <dbReference type="NCBI Taxonomy" id="61149"/>
    <lineage>
        <taxon>Eukaryota</taxon>
        <taxon>Viridiplantae</taxon>
        <taxon>Streptophyta</taxon>
        <taxon>Embryophyta</taxon>
        <taxon>Tracheophyta</taxon>
        <taxon>Spermatophyta</taxon>
        <taxon>Magnoliopsida</taxon>
        <taxon>eudicotyledons</taxon>
        <taxon>Gunneridae</taxon>
        <taxon>Pentapetalae</taxon>
        <taxon>rosids</taxon>
        <taxon>fabids</taxon>
        <taxon>Malpighiales</taxon>
        <taxon>Rhizophoraceae</taxon>
        <taxon>Rhizophora</taxon>
    </lineage>
</organism>
<reference evidence="1" key="1">
    <citation type="submission" date="2018-02" db="EMBL/GenBank/DDBJ databases">
        <title>Rhizophora mucronata_Transcriptome.</title>
        <authorList>
            <person name="Meera S.P."/>
            <person name="Sreeshan A."/>
            <person name="Augustine A."/>
        </authorList>
    </citation>
    <scope>NUCLEOTIDE SEQUENCE</scope>
    <source>
        <tissue evidence="1">Leaf</tissue>
    </source>
</reference>